<evidence type="ECO:0000313" key="2">
    <source>
        <dbReference type="Proteomes" id="UP000800036"/>
    </source>
</evidence>
<protein>
    <submittedName>
        <fullName evidence="1">Uncharacterized protein</fullName>
    </submittedName>
</protein>
<dbReference type="AlphaFoldDB" id="A0A6A5UNU6"/>
<dbReference type="EMBL" id="ML976747">
    <property type="protein sequence ID" value="KAF1966388.1"/>
    <property type="molecule type" value="Genomic_DNA"/>
</dbReference>
<accession>A0A6A5UNU6</accession>
<sequence length="160" mass="18104">MYDSRPVARPKVPWRLFLLLPGMGRRREMRKARAVSALSAALPEVTSQRFTVTQIDGFDENRIAYKGQEWNAESLGPKSVQFAFFASAGYNQTQTTVGGVALGNVTRNWTPMRGDSALWRSQSTLETSSQHRICRDNGRERHRTPPCLILAQRRGLGRLR</sequence>
<organism evidence="1 2">
    <name type="scientific">Bimuria novae-zelandiae CBS 107.79</name>
    <dbReference type="NCBI Taxonomy" id="1447943"/>
    <lineage>
        <taxon>Eukaryota</taxon>
        <taxon>Fungi</taxon>
        <taxon>Dikarya</taxon>
        <taxon>Ascomycota</taxon>
        <taxon>Pezizomycotina</taxon>
        <taxon>Dothideomycetes</taxon>
        <taxon>Pleosporomycetidae</taxon>
        <taxon>Pleosporales</taxon>
        <taxon>Massarineae</taxon>
        <taxon>Didymosphaeriaceae</taxon>
        <taxon>Bimuria</taxon>
    </lineage>
</organism>
<evidence type="ECO:0000313" key="1">
    <source>
        <dbReference type="EMBL" id="KAF1966388.1"/>
    </source>
</evidence>
<name>A0A6A5UNU6_9PLEO</name>
<proteinExistence type="predicted"/>
<keyword evidence="2" id="KW-1185">Reference proteome</keyword>
<reference evidence="1" key="1">
    <citation type="journal article" date="2020" name="Stud. Mycol.">
        <title>101 Dothideomycetes genomes: a test case for predicting lifestyles and emergence of pathogens.</title>
        <authorList>
            <person name="Haridas S."/>
            <person name="Albert R."/>
            <person name="Binder M."/>
            <person name="Bloem J."/>
            <person name="Labutti K."/>
            <person name="Salamov A."/>
            <person name="Andreopoulos B."/>
            <person name="Baker S."/>
            <person name="Barry K."/>
            <person name="Bills G."/>
            <person name="Bluhm B."/>
            <person name="Cannon C."/>
            <person name="Castanera R."/>
            <person name="Culley D."/>
            <person name="Daum C."/>
            <person name="Ezra D."/>
            <person name="Gonzalez J."/>
            <person name="Henrissat B."/>
            <person name="Kuo A."/>
            <person name="Liang C."/>
            <person name="Lipzen A."/>
            <person name="Lutzoni F."/>
            <person name="Magnuson J."/>
            <person name="Mondo S."/>
            <person name="Nolan M."/>
            <person name="Ohm R."/>
            <person name="Pangilinan J."/>
            <person name="Park H.-J."/>
            <person name="Ramirez L."/>
            <person name="Alfaro M."/>
            <person name="Sun H."/>
            <person name="Tritt A."/>
            <person name="Yoshinaga Y."/>
            <person name="Zwiers L.-H."/>
            <person name="Turgeon B."/>
            <person name="Goodwin S."/>
            <person name="Spatafora J."/>
            <person name="Crous P."/>
            <person name="Grigoriev I."/>
        </authorList>
    </citation>
    <scope>NUCLEOTIDE SEQUENCE</scope>
    <source>
        <strain evidence="1">CBS 107.79</strain>
    </source>
</reference>
<gene>
    <name evidence="1" type="ORF">BU23DRAFT_327175</name>
</gene>
<dbReference type="Proteomes" id="UP000800036">
    <property type="component" value="Unassembled WGS sequence"/>
</dbReference>